<evidence type="ECO:0000313" key="14">
    <source>
        <dbReference type="Proteomes" id="UP000886611"/>
    </source>
</evidence>
<comment type="caution">
    <text evidence="13">The sequence shown here is derived from an EMBL/GenBank/DDBJ whole genome shotgun (WGS) entry which is preliminary data.</text>
</comment>
<keyword evidence="14" id="KW-1185">Reference proteome</keyword>
<evidence type="ECO:0000256" key="5">
    <source>
        <dbReference type="ARBA" id="ARBA00023040"/>
    </source>
</evidence>
<dbReference type="PROSITE" id="PS50262">
    <property type="entry name" value="G_PROTEIN_RECEP_F1_2"/>
    <property type="match status" value="1"/>
</dbReference>
<keyword evidence="7 10" id="KW-0675">Receptor</keyword>
<evidence type="ECO:0000256" key="2">
    <source>
        <dbReference type="ARBA" id="ARBA00022475"/>
    </source>
</evidence>
<evidence type="ECO:0000259" key="12">
    <source>
        <dbReference type="PROSITE" id="PS50262"/>
    </source>
</evidence>
<keyword evidence="4 11" id="KW-1133">Transmembrane helix</keyword>
<sequence length="395" mass="45396">MQDRWCSDIRATVWVEQGCAERTSSMATTGRSQRVCGSEDTWTTFDYEDEQNTSSSTIDYSQYALECQKGDVRSFRAWFLPIIYTIICLVGFIGNMMVILTYIYFNRLKTMTDIYLLNLAIADILFVLTLPFWASSYIIGWVFGSGSCKMVFCIYKLSFFSGMLLLMCISVDRYYAIAHATSAHGRRSKVIYYSKVSSICLWIMAFLFAMPDLVHSGVQQRNNVNICMHTSENLVNLKVWLHVGQITVGFMLPLLVMCFCYFVIIQTLLQARNFEKNKAIKVIFAVVLIFLAFQLPYNGVMLMRTISMSYKNNTNCEYEKKMDIAEDITKSLAFLRCCLNPILYAFIGVKFRNDLVRLLKEIGCISQQQLFRYTSCKQKRSSLAMDTDTTTTFAV</sequence>
<dbReference type="GO" id="GO:0038117">
    <property type="term" value="F:C-C motif chemokine 19 receptor activity"/>
    <property type="evidence" value="ECO:0007669"/>
    <property type="project" value="TreeGrafter"/>
</dbReference>
<dbReference type="PANTHER" id="PTHR10489">
    <property type="entry name" value="CELL ADHESION MOLECULE"/>
    <property type="match status" value="1"/>
</dbReference>
<evidence type="ECO:0000313" key="13">
    <source>
        <dbReference type="EMBL" id="KAG2461007.1"/>
    </source>
</evidence>
<dbReference type="PRINTS" id="PR00657">
    <property type="entry name" value="CCCHEMOKINER"/>
</dbReference>
<dbReference type="PRINTS" id="PR00237">
    <property type="entry name" value="GPCRRHODOPSN"/>
</dbReference>
<dbReference type="SUPFAM" id="SSF81321">
    <property type="entry name" value="Family A G protein-coupled receptor-like"/>
    <property type="match status" value="1"/>
</dbReference>
<dbReference type="GO" id="GO:0006955">
    <property type="term" value="P:immune response"/>
    <property type="evidence" value="ECO:0007669"/>
    <property type="project" value="InterPro"/>
</dbReference>
<feature type="transmembrane region" description="Helical" evidence="11">
    <location>
        <begin position="149"/>
        <end position="169"/>
    </location>
</feature>
<evidence type="ECO:0000256" key="7">
    <source>
        <dbReference type="ARBA" id="ARBA00023170"/>
    </source>
</evidence>
<keyword evidence="5 10" id="KW-0297">G-protein coupled receptor</keyword>
<dbReference type="GO" id="GO:0035757">
    <property type="term" value="F:chemokine (C-C motif) ligand 19 binding"/>
    <property type="evidence" value="ECO:0007669"/>
    <property type="project" value="TreeGrafter"/>
</dbReference>
<keyword evidence="2" id="KW-1003">Cell membrane</keyword>
<feature type="transmembrane region" description="Helical" evidence="11">
    <location>
        <begin position="117"/>
        <end position="143"/>
    </location>
</feature>
<dbReference type="GO" id="GO:0060326">
    <property type="term" value="P:cell chemotaxis"/>
    <property type="evidence" value="ECO:0007669"/>
    <property type="project" value="TreeGrafter"/>
</dbReference>
<dbReference type="GO" id="GO:0035758">
    <property type="term" value="F:chemokine (C-C motif) ligand 21 binding"/>
    <property type="evidence" value="ECO:0007669"/>
    <property type="project" value="TreeGrafter"/>
</dbReference>
<dbReference type="EMBL" id="JAATIS010004753">
    <property type="protein sequence ID" value="KAG2461007.1"/>
    <property type="molecule type" value="Genomic_DNA"/>
</dbReference>
<feature type="transmembrane region" description="Helical" evidence="11">
    <location>
        <begin position="246"/>
        <end position="267"/>
    </location>
</feature>
<dbReference type="PRINTS" id="PR00641">
    <property type="entry name" value="CHEMOKINER7"/>
</dbReference>
<feature type="transmembrane region" description="Helical" evidence="11">
    <location>
        <begin position="279"/>
        <end position="297"/>
    </location>
</feature>
<feature type="domain" description="G-protein coupled receptors family 1 profile" evidence="12">
    <location>
        <begin position="94"/>
        <end position="344"/>
    </location>
</feature>
<reference evidence="13 14" key="1">
    <citation type="journal article" date="2021" name="Cell">
        <title>Tracing the genetic footprints of vertebrate landing in non-teleost ray-finned fishes.</title>
        <authorList>
            <person name="Bi X."/>
            <person name="Wang K."/>
            <person name="Yang L."/>
            <person name="Pan H."/>
            <person name="Jiang H."/>
            <person name="Wei Q."/>
            <person name="Fang M."/>
            <person name="Yu H."/>
            <person name="Zhu C."/>
            <person name="Cai Y."/>
            <person name="He Y."/>
            <person name="Gan X."/>
            <person name="Zeng H."/>
            <person name="Yu D."/>
            <person name="Zhu Y."/>
            <person name="Jiang H."/>
            <person name="Qiu Q."/>
            <person name="Yang H."/>
            <person name="Zhang Y.E."/>
            <person name="Wang W."/>
            <person name="Zhu M."/>
            <person name="He S."/>
            <person name="Zhang G."/>
        </authorList>
    </citation>
    <scope>NUCLEOTIDE SEQUENCE [LARGE SCALE GENOMIC DNA]</scope>
    <source>
        <strain evidence="13">Bchr_013</strain>
    </source>
</reference>
<evidence type="ECO:0000256" key="11">
    <source>
        <dbReference type="SAM" id="Phobius"/>
    </source>
</evidence>
<evidence type="ECO:0000256" key="3">
    <source>
        <dbReference type="ARBA" id="ARBA00022692"/>
    </source>
</evidence>
<evidence type="ECO:0000256" key="10">
    <source>
        <dbReference type="RuleBase" id="RU000688"/>
    </source>
</evidence>
<evidence type="ECO:0000256" key="9">
    <source>
        <dbReference type="ARBA" id="ARBA00023224"/>
    </source>
</evidence>
<dbReference type="InterPro" id="IPR000276">
    <property type="entry name" value="GPCR_Rhodpsn"/>
</dbReference>
<dbReference type="FunFam" id="1.20.1070.10:FF:000035">
    <property type="entry name" value="C-C chemokine receptor type 6"/>
    <property type="match status" value="1"/>
</dbReference>
<keyword evidence="9 10" id="KW-0807">Transducer</keyword>
<organism evidence="13 14">
    <name type="scientific">Polypterus senegalus</name>
    <name type="common">Senegal bichir</name>
    <dbReference type="NCBI Taxonomy" id="55291"/>
    <lineage>
        <taxon>Eukaryota</taxon>
        <taxon>Metazoa</taxon>
        <taxon>Chordata</taxon>
        <taxon>Craniata</taxon>
        <taxon>Vertebrata</taxon>
        <taxon>Euteleostomi</taxon>
        <taxon>Actinopterygii</taxon>
        <taxon>Polypteriformes</taxon>
        <taxon>Polypteridae</taxon>
        <taxon>Polypterus</taxon>
    </lineage>
</organism>
<feature type="transmembrane region" description="Helical" evidence="11">
    <location>
        <begin position="190"/>
        <end position="210"/>
    </location>
</feature>
<dbReference type="GO" id="GO:0007204">
    <property type="term" value="P:positive regulation of cytosolic calcium ion concentration"/>
    <property type="evidence" value="ECO:0007669"/>
    <property type="project" value="TreeGrafter"/>
</dbReference>
<dbReference type="InterPro" id="IPR001718">
    <property type="entry name" value="Chemokine_CCR7"/>
</dbReference>
<keyword evidence="8" id="KW-0325">Glycoprotein</keyword>
<dbReference type="GO" id="GO:0019722">
    <property type="term" value="P:calcium-mediated signaling"/>
    <property type="evidence" value="ECO:0007669"/>
    <property type="project" value="TreeGrafter"/>
</dbReference>
<gene>
    <name evidence="13" type="primary">Ccr7</name>
    <name evidence="13" type="ORF">GTO96_0011000</name>
</gene>
<dbReference type="InterPro" id="IPR050119">
    <property type="entry name" value="CCR1-9-like"/>
</dbReference>
<evidence type="ECO:0000256" key="4">
    <source>
        <dbReference type="ARBA" id="ARBA00022989"/>
    </source>
</evidence>
<dbReference type="PANTHER" id="PTHR10489:SF635">
    <property type="entry name" value="C-C CHEMOKINE RECEPTOR TYPE 7"/>
    <property type="match status" value="1"/>
</dbReference>
<dbReference type="CDD" id="cd15175">
    <property type="entry name" value="7tmA_CCR7"/>
    <property type="match status" value="1"/>
</dbReference>
<evidence type="ECO:0000256" key="6">
    <source>
        <dbReference type="ARBA" id="ARBA00023136"/>
    </source>
</evidence>
<dbReference type="Proteomes" id="UP000886611">
    <property type="component" value="Unassembled WGS sequence"/>
</dbReference>
<dbReference type="Pfam" id="PF00001">
    <property type="entry name" value="7tm_1"/>
    <property type="match status" value="1"/>
</dbReference>
<feature type="transmembrane region" description="Helical" evidence="11">
    <location>
        <begin position="82"/>
        <end position="105"/>
    </location>
</feature>
<evidence type="ECO:0000256" key="8">
    <source>
        <dbReference type="ARBA" id="ARBA00023180"/>
    </source>
</evidence>
<accession>A0A8X8BNP1</accession>
<proteinExistence type="inferred from homology"/>
<protein>
    <submittedName>
        <fullName evidence="13">CCR7 protein</fullName>
    </submittedName>
</protein>
<dbReference type="InterPro" id="IPR000355">
    <property type="entry name" value="Chemokine_rcpt"/>
</dbReference>
<keyword evidence="6 11" id="KW-0472">Membrane</keyword>
<dbReference type="GO" id="GO:0006954">
    <property type="term" value="P:inflammatory response"/>
    <property type="evidence" value="ECO:0007669"/>
    <property type="project" value="InterPro"/>
</dbReference>
<comment type="subcellular location">
    <subcellularLocation>
        <location evidence="1">Cell membrane</location>
        <topology evidence="1">Multi-pass membrane protein</topology>
    </subcellularLocation>
</comment>
<dbReference type="GO" id="GO:0009897">
    <property type="term" value="C:external side of plasma membrane"/>
    <property type="evidence" value="ECO:0007669"/>
    <property type="project" value="TreeGrafter"/>
</dbReference>
<evidence type="ECO:0000256" key="1">
    <source>
        <dbReference type="ARBA" id="ARBA00004651"/>
    </source>
</evidence>
<dbReference type="InterPro" id="IPR017452">
    <property type="entry name" value="GPCR_Rhodpsn_7TM"/>
</dbReference>
<dbReference type="AlphaFoldDB" id="A0A8X8BNP1"/>
<feature type="non-terminal residue" evidence="13">
    <location>
        <position position="1"/>
    </location>
</feature>
<feature type="non-terminal residue" evidence="13">
    <location>
        <position position="395"/>
    </location>
</feature>
<dbReference type="PROSITE" id="PS00237">
    <property type="entry name" value="G_PROTEIN_RECEP_F1_1"/>
    <property type="match status" value="1"/>
</dbReference>
<name>A0A8X8BNP1_POLSE</name>
<comment type="similarity">
    <text evidence="10">Belongs to the G-protein coupled receptor 1 family.</text>
</comment>
<keyword evidence="3 10" id="KW-0812">Transmembrane</keyword>
<dbReference type="Gene3D" id="1.20.1070.10">
    <property type="entry name" value="Rhodopsin 7-helix transmembrane proteins"/>
    <property type="match status" value="1"/>
</dbReference>